<dbReference type="Gene3D" id="3.30.70.100">
    <property type="match status" value="1"/>
</dbReference>
<dbReference type="EMBL" id="CAJGYO010000012">
    <property type="protein sequence ID" value="CAD6263889.1"/>
    <property type="molecule type" value="Genomic_DNA"/>
</dbReference>
<dbReference type="InterPro" id="IPR044169">
    <property type="entry name" value="PI21"/>
</dbReference>
<organism evidence="2 3">
    <name type="scientific">Miscanthus lutarioriparius</name>
    <dbReference type="NCBI Taxonomy" id="422564"/>
    <lineage>
        <taxon>Eukaryota</taxon>
        <taxon>Viridiplantae</taxon>
        <taxon>Streptophyta</taxon>
        <taxon>Embryophyta</taxon>
        <taxon>Tracheophyta</taxon>
        <taxon>Spermatophyta</taxon>
        <taxon>Magnoliopsida</taxon>
        <taxon>Liliopsida</taxon>
        <taxon>Poales</taxon>
        <taxon>Poaceae</taxon>
        <taxon>PACMAD clade</taxon>
        <taxon>Panicoideae</taxon>
        <taxon>Andropogonodae</taxon>
        <taxon>Andropogoneae</taxon>
        <taxon>Saccharinae</taxon>
        <taxon>Miscanthus</taxon>
    </lineage>
</organism>
<feature type="region of interest" description="Disordered" evidence="1">
    <location>
        <begin position="78"/>
        <end position="102"/>
    </location>
</feature>
<evidence type="ECO:0000313" key="3">
    <source>
        <dbReference type="Proteomes" id="UP000604825"/>
    </source>
</evidence>
<comment type="caution">
    <text evidence="2">The sequence shown here is derived from an EMBL/GenBank/DDBJ whole genome shotgun (WGS) entry which is preliminary data.</text>
</comment>
<evidence type="ECO:0000256" key="1">
    <source>
        <dbReference type="SAM" id="MobiDB-lite"/>
    </source>
</evidence>
<gene>
    <name evidence="2" type="ORF">NCGR_LOCUS47194</name>
</gene>
<reference evidence="2" key="1">
    <citation type="submission" date="2020-10" db="EMBL/GenBank/DDBJ databases">
        <authorList>
            <person name="Han B."/>
            <person name="Lu T."/>
            <person name="Zhao Q."/>
            <person name="Huang X."/>
            <person name="Zhao Y."/>
        </authorList>
    </citation>
    <scope>NUCLEOTIDE SEQUENCE</scope>
</reference>
<keyword evidence="3" id="KW-1185">Reference proteome</keyword>
<name>A0A811R2I9_9POAL</name>
<dbReference type="OrthoDB" id="695195at2759"/>
<dbReference type="PANTHER" id="PTHR47488">
    <property type="entry name" value="HEAVY METAL TRANSPORT/DETOXIFICATION SUPERFAMILY PROTEIN"/>
    <property type="match status" value="1"/>
</dbReference>
<sequence>MPTSTVAITLDLGCCRCRTKIQKILCCLQERCGFVFDKVEYDKDKVLVSGPFDAMDLCCKLRCKAGCFATKIEIVPPPQPKKKKKKKKEVPPPPPPPLPPPVEDFKQPERATCKALIPYPCLYPYPYPCPSACPNPQPTCPSSCATPRSCQCHSCRPPPPCPTPPRPCPAPVCNKCPTWTPCQCRGYPWVVCCEEKPDASCAVM</sequence>
<accession>A0A811R2I9</accession>
<proteinExistence type="predicted"/>
<feature type="compositionally biased region" description="Pro residues" evidence="1">
    <location>
        <begin position="91"/>
        <end position="102"/>
    </location>
</feature>
<dbReference type="GO" id="GO:1900150">
    <property type="term" value="P:regulation of defense response to fungus"/>
    <property type="evidence" value="ECO:0007669"/>
    <property type="project" value="InterPro"/>
</dbReference>
<dbReference type="Proteomes" id="UP000604825">
    <property type="component" value="Unassembled WGS sequence"/>
</dbReference>
<protein>
    <submittedName>
        <fullName evidence="2">Uncharacterized protein</fullName>
    </submittedName>
</protein>
<dbReference type="PANTHER" id="PTHR47488:SF22">
    <property type="entry name" value="HEAVY METAL-ASSOCIATED DOMAIN CONTAINING PROTEIN, EXPRESSED"/>
    <property type="match status" value="1"/>
</dbReference>
<dbReference type="AlphaFoldDB" id="A0A811R2I9"/>
<evidence type="ECO:0000313" key="2">
    <source>
        <dbReference type="EMBL" id="CAD6263889.1"/>
    </source>
</evidence>